<dbReference type="SUPFAM" id="SSF53098">
    <property type="entry name" value="Ribonuclease H-like"/>
    <property type="match status" value="1"/>
</dbReference>
<dbReference type="InterPro" id="IPR036397">
    <property type="entry name" value="RNaseH_sf"/>
</dbReference>
<evidence type="ECO:0000313" key="8">
    <source>
        <dbReference type="Proteomes" id="UP000541610"/>
    </source>
</evidence>
<sequence length="1674" mass="179578">MGESSGSSSVEWTTECESSSSSSSSSSASSSYYVREVWASDVEHELRLMEKLVEDYPYVAVDGRFPGLIARPTGPFKDDTERNYEIIRTNMGLVKIIQLSLAFSNKDGVVAGHPEDVRASHGSQRPPPSCVWKINFHFDVREDMYCADALEQLRAPIEQGGAGIDLNAHLRRGVSVDRFSELITGSGLVMSPDVTWITVGGGFLFAGADDVRQGVVCPLVVPLHACSSERSILAACGSDLETSPTLALTDAFFRSGGGSTGMKSSSDDASVSSSVLRSDSDAVDAVTGRRRASVGRWRAERQARRPSQFGLWELSALNMGKPGSDVAREGVDVISRRVKLRSVIEAQYEQAESSSIGGGSPASRQGSLPVEEKQQPNGVVPPPPPPPPPGPPPPLDAHSTSGSNTSPSDRQEEYPNGAPPPMCGAISYKGPPIAARKFAGSSMKRGQPFMHWGCVQLPERAVGEVERTLVLEGVTEVLGADVAALYFAICNIMMATSSRPGRSDASPMVFVLPLRKRVLFPGLRAQALVHESVYDAFVAHQKTLSPENALGHAKLVTVGCEARHSVGTLCRMASSSVAAQIGSGDAAGGHQVVLTLEGLDRVELDTSAAELVYEDIPGNGNRSVVYGKARVSQVLRSIQKGPSEELEMLAADLQRKVAELFQIEKRIQSLPHSGGKIRAGALPGPLGGLVASLWNGGRVGEGGEKEITEAPIKADRCSLFADIICATLKDVPIASRQKSLECLCIEERVRMAGDMVDERREAMLVSNRVRGNIRRQADMDVRERVIRRQIQELQKELRKIGGEGSEAGEDEIASITNKLAAIALPKDMRAVCDRELHKLQNTPSTHPDYTVSRSAKDGDGVSLPVRDELYSPSVHARLINRTYLETVASLPWSLDEADVCIDLDKARYILDRDHFGMSKKYGYIVYDRRSILPVLTLSRPRRPTTEPSSVEGVTLNTTVRSPTNRKAPPGPVMCLVGPPGVGKTSLCRSIADALGKKFCRVSLGGVRDEAEIRGHRRTYIGAMLGTVLQELARCGSRECVMLLDEIDKVAQPGFNSNAQAALLELLDPSQHSTFRDHYLGVPFDLSCITFICTANSAGEMSRPLIDRLEMVELASYTLQEKREIAKRHLVPRQLESHCLPSGSAKIEDGAIDYLVECYTKEAGVRFLAALLLDAPRPSTSHCFVDSPVRYISARADPSRGDSGDVCRYTAVKMTEQNGETAAPLVIRQRDIPDILGPETFESPVELARRRAKLHAQGRQVGVALGLAVTAAGGDVLEIESTITSSSVPIEKASGSGKVAITGQLGKVMQESVSAAIAQLKARVNAVQDRAMNEVISSPIESIFRSIDPKLLTSADVHVHFPAGAVPKDGPSAGVAVFLALVSLFSGLPIPPTIATTGEITLTGQVLPVGGVRDKVLAAQRAGVDTVIMPRANAKTLRASLPLPVTESMDLVFIDHVDEALLRVFKSGAHYQAHDGFSPYTVTMLSLCRGGGRGVSRICLAAVQATAANSSSRKFVVPVGTEDVEGTAAAIRKAVDLARDGDIISCVHVPRPFPEYLLSSMSDPGAVSPEGEALFFGGYLKSLFEATGPSVITKIRKEVEELSVQKSLQTECKLLSPSNNVKVELVAHCRAAGADYVVVGPGQDCSGRMAEWLCGNIRGATVVAVRDHCRGTVQG</sequence>
<comment type="similarity">
    <text evidence="4">Belongs to the peptidase S16 family.</text>
</comment>
<dbReference type="Pfam" id="PF05362">
    <property type="entry name" value="Lon_C"/>
    <property type="match status" value="1"/>
</dbReference>
<feature type="domain" description="Lon proteolytic" evidence="6">
    <location>
        <begin position="1257"/>
        <end position="1466"/>
    </location>
</feature>
<organism evidence="7 8">
    <name type="scientific">Perkinsus olseni</name>
    <name type="common">Perkinsus atlanticus</name>
    <dbReference type="NCBI Taxonomy" id="32597"/>
    <lineage>
        <taxon>Eukaryota</taxon>
        <taxon>Sar</taxon>
        <taxon>Alveolata</taxon>
        <taxon>Perkinsozoa</taxon>
        <taxon>Perkinsea</taxon>
        <taxon>Perkinsida</taxon>
        <taxon>Perkinsidae</taxon>
        <taxon>Perkinsus</taxon>
    </lineage>
</organism>
<dbReference type="GO" id="GO:0004252">
    <property type="term" value="F:serine-type endopeptidase activity"/>
    <property type="evidence" value="ECO:0007669"/>
    <property type="project" value="UniProtKB-UniRule"/>
</dbReference>
<dbReference type="EMBL" id="JABANP010000313">
    <property type="protein sequence ID" value="KAF4684415.1"/>
    <property type="molecule type" value="Genomic_DNA"/>
</dbReference>
<dbReference type="Gene3D" id="3.30.420.10">
    <property type="entry name" value="Ribonuclease H-like superfamily/Ribonuclease H"/>
    <property type="match status" value="1"/>
</dbReference>
<feature type="compositionally biased region" description="Polar residues" evidence="5">
    <location>
        <begin position="398"/>
        <end position="408"/>
    </location>
</feature>
<comment type="caution">
    <text evidence="7">The sequence shown here is derived from an EMBL/GenBank/DDBJ whole genome shotgun (WGS) entry which is preliminary data.</text>
</comment>
<evidence type="ECO:0000256" key="5">
    <source>
        <dbReference type="SAM" id="MobiDB-lite"/>
    </source>
</evidence>
<gene>
    <name evidence="7" type="ORF">FOZ60_007885</name>
</gene>
<feature type="compositionally biased region" description="Low complexity" evidence="5">
    <location>
        <begin position="7"/>
        <end position="27"/>
    </location>
</feature>
<evidence type="ECO:0000256" key="2">
    <source>
        <dbReference type="ARBA" id="ARBA00022801"/>
    </source>
</evidence>
<dbReference type="InterPro" id="IPR003593">
    <property type="entry name" value="AAA+_ATPase"/>
</dbReference>
<dbReference type="InterPro" id="IPR008268">
    <property type="entry name" value="Peptidase_S16_AS"/>
</dbReference>
<dbReference type="GO" id="GO:0003676">
    <property type="term" value="F:nucleic acid binding"/>
    <property type="evidence" value="ECO:0007669"/>
    <property type="project" value="InterPro"/>
</dbReference>
<dbReference type="GO" id="GO:0005524">
    <property type="term" value="F:ATP binding"/>
    <property type="evidence" value="ECO:0007669"/>
    <property type="project" value="InterPro"/>
</dbReference>
<feature type="active site" evidence="4">
    <location>
        <position position="1371"/>
    </location>
</feature>
<reference evidence="7 8" key="1">
    <citation type="submission" date="2020-04" db="EMBL/GenBank/DDBJ databases">
        <title>Perkinsus olseni comparative genomics.</title>
        <authorList>
            <person name="Bogema D.R."/>
        </authorList>
    </citation>
    <scope>NUCLEOTIDE SEQUENCE [LARGE SCALE GENOMIC DNA]</scope>
    <source>
        <strain evidence="7">00978-12</strain>
    </source>
</reference>
<dbReference type="InterPro" id="IPR027065">
    <property type="entry name" value="Lon_Prtase"/>
</dbReference>
<dbReference type="PRINTS" id="PR00830">
    <property type="entry name" value="ENDOLAPTASE"/>
</dbReference>
<keyword evidence="2 4" id="KW-0378">Hydrolase</keyword>
<dbReference type="Gene3D" id="1.20.58.1480">
    <property type="match status" value="1"/>
</dbReference>
<accession>A0A7J6NKR6</accession>
<dbReference type="Proteomes" id="UP000541610">
    <property type="component" value="Unassembled WGS sequence"/>
</dbReference>
<keyword evidence="1 4" id="KW-0645">Protease</keyword>
<dbReference type="InterPro" id="IPR014721">
    <property type="entry name" value="Ribsml_uS5_D2-typ_fold_subgr"/>
</dbReference>
<dbReference type="Gene3D" id="3.30.230.10">
    <property type="match status" value="1"/>
</dbReference>
<dbReference type="Gene3D" id="3.40.50.300">
    <property type="entry name" value="P-loop containing nucleotide triphosphate hydrolases"/>
    <property type="match status" value="1"/>
</dbReference>
<dbReference type="Gene3D" id="1.10.8.60">
    <property type="match status" value="1"/>
</dbReference>
<dbReference type="InterPro" id="IPR027417">
    <property type="entry name" value="P-loop_NTPase"/>
</dbReference>
<dbReference type="Pfam" id="PF00004">
    <property type="entry name" value="AAA"/>
    <property type="match status" value="1"/>
</dbReference>
<evidence type="ECO:0000259" key="6">
    <source>
        <dbReference type="PROSITE" id="PS51786"/>
    </source>
</evidence>
<dbReference type="InterPro" id="IPR008269">
    <property type="entry name" value="Lon_proteolytic"/>
</dbReference>
<feature type="compositionally biased region" description="Pro residues" evidence="5">
    <location>
        <begin position="379"/>
        <end position="395"/>
    </location>
</feature>
<feature type="region of interest" description="Disordered" evidence="5">
    <location>
        <begin position="1"/>
        <end position="27"/>
    </location>
</feature>
<dbReference type="PROSITE" id="PS01046">
    <property type="entry name" value="LON_SER"/>
    <property type="match status" value="1"/>
</dbReference>
<dbReference type="InterPro" id="IPR020568">
    <property type="entry name" value="Ribosomal_Su5_D2-typ_SF"/>
</dbReference>
<dbReference type="GO" id="GO:0004176">
    <property type="term" value="F:ATP-dependent peptidase activity"/>
    <property type="evidence" value="ECO:0007669"/>
    <property type="project" value="UniProtKB-UniRule"/>
</dbReference>
<dbReference type="PANTHER" id="PTHR10046">
    <property type="entry name" value="ATP DEPENDENT LON PROTEASE FAMILY MEMBER"/>
    <property type="match status" value="1"/>
</dbReference>
<evidence type="ECO:0000256" key="3">
    <source>
        <dbReference type="ARBA" id="ARBA00022825"/>
    </source>
</evidence>
<dbReference type="GO" id="GO:0030163">
    <property type="term" value="P:protein catabolic process"/>
    <property type="evidence" value="ECO:0007669"/>
    <property type="project" value="InterPro"/>
</dbReference>
<dbReference type="GO" id="GO:0006508">
    <property type="term" value="P:proteolysis"/>
    <property type="evidence" value="ECO:0007669"/>
    <property type="project" value="UniProtKB-KW"/>
</dbReference>
<dbReference type="Gene3D" id="1.20.5.5270">
    <property type="match status" value="1"/>
</dbReference>
<dbReference type="InterPro" id="IPR012337">
    <property type="entry name" value="RNaseH-like_sf"/>
</dbReference>
<keyword evidence="3 4" id="KW-0720">Serine protease</keyword>
<dbReference type="GO" id="GO:0016887">
    <property type="term" value="F:ATP hydrolysis activity"/>
    <property type="evidence" value="ECO:0007669"/>
    <property type="project" value="InterPro"/>
</dbReference>
<feature type="active site" evidence="4">
    <location>
        <position position="1414"/>
    </location>
</feature>
<dbReference type="OrthoDB" id="2411602at2759"/>
<dbReference type="InterPro" id="IPR003959">
    <property type="entry name" value="ATPase_AAA_core"/>
</dbReference>
<evidence type="ECO:0000256" key="4">
    <source>
        <dbReference type="PROSITE-ProRule" id="PRU01122"/>
    </source>
</evidence>
<dbReference type="SUPFAM" id="SSF52540">
    <property type="entry name" value="P-loop containing nucleoside triphosphate hydrolases"/>
    <property type="match status" value="1"/>
</dbReference>
<proteinExistence type="inferred from homology"/>
<feature type="region of interest" description="Disordered" evidence="5">
    <location>
        <begin position="349"/>
        <end position="423"/>
    </location>
</feature>
<evidence type="ECO:0000313" key="7">
    <source>
        <dbReference type="EMBL" id="KAF4684415.1"/>
    </source>
</evidence>
<dbReference type="PROSITE" id="PS51786">
    <property type="entry name" value="LON_PROTEOLYTIC"/>
    <property type="match status" value="1"/>
</dbReference>
<dbReference type="SMART" id="SM00382">
    <property type="entry name" value="AAA"/>
    <property type="match status" value="1"/>
</dbReference>
<dbReference type="SUPFAM" id="SSF54211">
    <property type="entry name" value="Ribosomal protein S5 domain 2-like"/>
    <property type="match status" value="1"/>
</dbReference>
<protein>
    <recommendedName>
        <fullName evidence="6">Lon proteolytic domain-containing protein</fullName>
    </recommendedName>
</protein>
<name>A0A7J6NKR6_PEROL</name>
<evidence type="ECO:0000256" key="1">
    <source>
        <dbReference type="ARBA" id="ARBA00022670"/>
    </source>
</evidence>